<dbReference type="STRING" id="113653.GAH_00997"/>
<dbReference type="Proteomes" id="UP000034723">
    <property type="component" value="Chromosome"/>
</dbReference>
<reference evidence="8 9" key="1">
    <citation type="submission" date="2015-04" db="EMBL/GenBank/DDBJ databases">
        <title>The complete genome sequence of the hyperthermophilic, obligate iron-reducing archaeon Geoglobus ahangari strain 234T.</title>
        <authorList>
            <person name="Manzella M.P."/>
            <person name="Holmes D.E."/>
            <person name="Rocheleau J.M."/>
            <person name="Chung A."/>
            <person name="Reguera G."/>
            <person name="Kashefi K."/>
        </authorList>
    </citation>
    <scope>NUCLEOTIDE SEQUENCE [LARGE SCALE GENOMIC DNA]</scope>
    <source>
        <strain evidence="8 9">234</strain>
    </source>
</reference>
<dbReference type="OrthoDB" id="7885at2157"/>
<dbReference type="CDD" id="cd06559">
    <property type="entry name" value="Endonuclease_V"/>
    <property type="match status" value="1"/>
</dbReference>
<protein>
    <recommendedName>
        <fullName evidence="7">Endonuclease V</fullName>
        <ecNumber evidence="7">3.1.21.7</ecNumber>
    </recommendedName>
    <alternativeName>
        <fullName evidence="7">Deoxyinosine 3'endonuclease</fullName>
    </alternativeName>
    <alternativeName>
        <fullName evidence="7">Deoxyribonuclease V</fullName>
        <shortName evidence="7">DNase V</shortName>
    </alternativeName>
</protein>
<evidence type="ECO:0000256" key="5">
    <source>
        <dbReference type="ARBA" id="ARBA00022759"/>
    </source>
</evidence>
<keyword evidence="7" id="KW-0234">DNA repair</keyword>
<keyword evidence="9" id="KW-1185">Reference proteome</keyword>
<evidence type="ECO:0000256" key="2">
    <source>
        <dbReference type="ARBA" id="ARBA00004496"/>
    </source>
</evidence>
<name>A0A0F7IF65_9EURY</name>
<comment type="cofactor">
    <cofactor evidence="7">
        <name>Mg(2+)</name>
        <dbReference type="ChEBI" id="CHEBI:18420"/>
    </cofactor>
</comment>
<evidence type="ECO:0000313" key="8">
    <source>
        <dbReference type="EMBL" id="AKG91678.1"/>
    </source>
</evidence>
<keyword evidence="6 7" id="KW-0378">Hydrolase</keyword>
<keyword evidence="4 7" id="KW-0540">Nuclease</keyword>
<keyword evidence="7" id="KW-0479">Metal-binding</keyword>
<dbReference type="GeneID" id="24803573"/>
<dbReference type="GO" id="GO:0016891">
    <property type="term" value="F:RNA endonuclease activity producing 5'-phosphomonoesters, hydrolytic mechanism"/>
    <property type="evidence" value="ECO:0007669"/>
    <property type="project" value="TreeGrafter"/>
</dbReference>
<evidence type="ECO:0000256" key="3">
    <source>
        <dbReference type="ARBA" id="ARBA00022490"/>
    </source>
</evidence>
<keyword evidence="3 7" id="KW-0963">Cytoplasm</keyword>
<dbReference type="GO" id="GO:0043737">
    <property type="term" value="F:deoxyribonuclease V activity"/>
    <property type="evidence" value="ECO:0007669"/>
    <property type="project" value="UniProtKB-UniRule"/>
</dbReference>
<organism evidence="8 9">
    <name type="scientific">Geoglobus ahangari</name>
    <dbReference type="NCBI Taxonomy" id="113653"/>
    <lineage>
        <taxon>Archaea</taxon>
        <taxon>Methanobacteriati</taxon>
        <taxon>Methanobacteriota</taxon>
        <taxon>Archaeoglobi</taxon>
        <taxon>Archaeoglobales</taxon>
        <taxon>Archaeoglobaceae</taxon>
        <taxon>Geoglobus</taxon>
    </lineage>
</organism>
<dbReference type="GO" id="GO:0003727">
    <property type="term" value="F:single-stranded RNA binding"/>
    <property type="evidence" value="ECO:0007669"/>
    <property type="project" value="TreeGrafter"/>
</dbReference>
<dbReference type="AlphaFoldDB" id="A0A0F7IF65"/>
<accession>A0A0F7IF65</accession>
<dbReference type="InParanoid" id="A0A0F7IF65"/>
<proteinExistence type="inferred from homology"/>
<evidence type="ECO:0000256" key="4">
    <source>
        <dbReference type="ARBA" id="ARBA00022722"/>
    </source>
</evidence>
<comment type="catalytic activity">
    <reaction evidence="1 7">
        <text>Endonucleolytic cleavage at apurinic or apyrimidinic sites to products with a 5'-phosphate.</text>
        <dbReference type="EC" id="3.1.21.7"/>
    </reaction>
</comment>
<dbReference type="GO" id="GO:0006281">
    <property type="term" value="P:DNA repair"/>
    <property type="evidence" value="ECO:0007669"/>
    <property type="project" value="UniProtKB-UniRule"/>
</dbReference>
<dbReference type="Gene3D" id="3.30.2170.10">
    <property type="entry name" value="archaeoglobus fulgidus dsm 4304 superfamily"/>
    <property type="match status" value="1"/>
</dbReference>
<evidence type="ECO:0000256" key="7">
    <source>
        <dbReference type="HAMAP-Rule" id="MF_00801"/>
    </source>
</evidence>
<dbReference type="EMBL" id="CP011267">
    <property type="protein sequence ID" value="AKG91678.1"/>
    <property type="molecule type" value="Genomic_DNA"/>
</dbReference>
<keyword evidence="5 7" id="KW-0255">Endonuclease</keyword>
<feature type="binding site" evidence="7">
    <location>
        <position position="102"/>
    </location>
    <ligand>
        <name>Mg(2+)</name>
        <dbReference type="ChEBI" id="CHEBI:18420"/>
    </ligand>
</feature>
<dbReference type="GO" id="GO:0000287">
    <property type="term" value="F:magnesium ion binding"/>
    <property type="evidence" value="ECO:0007669"/>
    <property type="project" value="UniProtKB-UniRule"/>
</dbReference>
<dbReference type="InterPro" id="IPR007581">
    <property type="entry name" value="Endonuclease-V"/>
</dbReference>
<gene>
    <name evidence="7" type="primary">nfi</name>
    <name evidence="8" type="ORF">GAH_00997</name>
</gene>
<comment type="function">
    <text evidence="7">DNA repair enzyme involved in the repair of deaminated bases. Selectively cleaves double-stranded DNA at the second phosphodiester bond 3' to a deoxyinosine leaving behind the intact lesion on the nicked DNA.</text>
</comment>
<dbReference type="PANTHER" id="PTHR28511">
    <property type="entry name" value="ENDONUCLEASE V"/>
    <property type="match status" value="1"/>
</dbReference>
<sequence length="219" mass="24859">MNLKRLEEEQIEIGNKAILSDPGRIEYVIGVDQAFFRVGREEYVVSASVLMKYPEMEIAEQHHLIEEVKFPYIPTFLMYRESKPAIKAVRAVMRENAVVMVDGSGLAHPRKCGLATYIGVVLDIPTIGITKKRLYGEVRGEGDVRELHAHGMVVGYELKTCRRCRPIYISVGHRFTPEKALEVVRNCLKGYKLPEPVRIADRLSKEIKSEYLSNLDAAL</sequence>
<dbReference type="EC" id="3.1.21.7" evidence="7"/>
<evidence type="ECO:0000256" key="1">
    <source>
        <dbReference type="ARBA" id="ARBA00001835"/>
    </source>
</evidence>
<keyword evidence="7" id="KW-0227">DNA damage</keyword>
<feature type="site" description="Interaction with target DNA" evidence="7">
    <location>
        <position position="72"/>
    </location>
</feature>
<dbReference type="HAMAP" id="MF_00801">
    <property type="entry name" value="Endonuclease_5"/>
    <property type="match status" value="1"/>
</dbReference>
<dbReference type="RefSeq" id="WP_048095035.1">
    <property type="nucleotide sequence ID" value="NZ_CP011267.1"/>
</dbReference>
<dbReference type="KEGG" id="gah:GAH_00997"/>
<keyword evidence="7" id="KW-0460">Magnesium</keyword>
<dbReference type="PANTHER" id="PTHR28511:SF1">
    <property type="entry name" value="ENDONUCLEASE V"/>
    <property type="match status" value="1"/>
</dbReference>
<dbReference type="HOGENOM" id="CLU_047631_1_1_2"/>
<dbReference type="GO" id="GO:0005737">
    <property type="term" value="C:cytoplasm"/>
    <property type="evidence" value="ECO:0007669"/>
    <property type="project" value="UniProtKB-SubCell"/>
</dbReference>
<evidence type="ECO:0000313" key="9">
    <source>
        <dbReference type="Proteomes" id="UP000034723"/>
    </source>
</evidence>
<comment type="subcellular location">
    <subcellularLocation>
        <location evidence="2 7">Cytoplasm</location>
    </subcellularLocation>
</comment>
<comment type="similarity">
    <text evidence="7">Belongs to the endonuclease V family.</text>
</comment>
<dbReference type="Pfam" id="PF04493">
    <property type="entry name" value="Endonuclease_5"/>
    <property type="match status" value="1"/>
</dbReference>
<feature type="binding site" evidence="7">
    <location>
        <position position="32"/>
    </location>
    <ligand>
        <name>Mg(2+)</name>
        <dbReference type="ChEBI" id="CHEBI:18420"/>
    </ligand>
</feature>
<evidence type="ECO:0000256" key="6">
    <source>
        <dbReference type="ARBA" id="ARBA00022801"/>
    </source>
</evidence>